<keyword evidence="4" id="KW-1185">Reference proteome</keyword>
<comment type="caution">
    <text evidence="3">The sequence shown here is derived from an EMBL/GenBank/DDBJ whole genome shotgun (WGS) entry which is preliminary data.</text>
</comment>
<dbReference type="EMBL" id="JBDXMX010000014">
    <property type="protein sequence ID" value="MEO9249285.1"/>
    <property type="molecule type" value="Genomic_DNA"/>
</dbReference>
<evidence type="ECO:0000259" key="2">
    <source>
        <dbReference type="Pfam" id="PF11181"/>
    </source>
</evidence>
<protein>
    <submittedName>
        <fullName evidence="3">General stress protein</fullName>
    </submittedName>
</protein>
<dbReference type="RefSeq" id="WP_309810014.1">
    <property type="nucleotide sequence ID" value="NZ_JBDXMX010000014.1"/>
</dbReference>
<evidence type="ECO:0000313" key="3">
    <source>
        <dbReference type="EMBL" id="MEO9249285.1"/>
    </source>
</evidence>
<feature type="transmembrane region" description="Helical" evidence="1">
    <location>
        <begin position="100"/>
        <end position="121"/>
    </location>
</feature>
<name>A0ABV0IMC8_9MICC</name>
<dbReference type="Proteomes" id="UP001484097">
    <property type="component" value="Unassembled WGS sequence"/>
</dbReference>
<gene>
    <name evidence="3" type="ORF">ABDK96_16500</name>
</gene>
<sequence>MTTPANNPAGGLVPNTTEVDYRILKTVASYEQAQELVDRLSDGGFPVEKTRIVGTGLRSVEQITGRMTTGKAAGRGALGGLWFGLMIGLLFLILAPASGWLTILLMALGFGAVWGAIFGALGHAATRGRRDFSSIQVMEAESYDVLVEATHITLAAQVADGQPMPEGTDEAR</sequence>
<evidence type="ECO:0000256" key="1">
    <source>
        <dbReference type="SAM" id="Phobius"/>
    </source>
</evidence>
<keyword evidence="1" id="KW-0472">Membrane</keyword>
<accession>A0ABV0IMC8</accession>
<proteinExistence type="predicted"/>
<dbReference type="Pfam" id="PF11181">
    <property type="entry name" value="YflT"/>
    <property type="match status" value="1"/>
</dbReference>
<keyword evidence="1" id="KW-0812">Transmembrane</keyword>
<feature type="domain" description="General stress protein 17M-like" evidence="2">
    <location>
        <begin position="23"/>
        <end position="96"/>
    </location>
</feature>
<evidence type="ECO:0000313" key="4">
    <source>
        <dbReference type="Proteomes" id="UP001484097"/>
    </source>
</evidence>
<feature type="transmembrane region" description="Helical" evidence="1">
    <location>
        <begin position="76"/>
        <end position="94"/>
    </location>
</feature>
<keyword evidence="1" id="KW-1133">Transmembrane helix</keyword>
<organism evidence="3 4">
    <name type="scientific">Citricoccus nitrophenolicus</name>
    <dbReference type="NCBI Taxonomy" id="863575"/>
    <lineage>
        <taxon>Bacteria</taxon>
        <taxon>Bacillati</taxon>
        <taxon>Actinomycetota</taxon>
        <taxon>Actinomycetes</taxon>
        <taxon>Micrococcales</taxon>
        <taxon>Micrococcaceae</taxon>
        <taxon>Citricoccus</taxon>
    </lineage>
</organism>
<reference evidence="3 4" key="1">
    <citation type="submission" date="2024-05" db="EMBL/GenBank/DDBJ databases">
        <authorList>
            <person name="Yi C."/>
        </authorList>
    </citation>
    <scope>NUCLEOTIDE SEQUENCE [LARGE SCALE GENOMIC DNA]</scope>
    <source>
        <strain evidence="3 4">XS13</strain>
    </source>
</reference>
<dbReference type="InterPro" id="IPR025889">
    <property type="entry name" value="GSP17M-like_dom"/>
</dbReference>